<dbReference type="EMBL" id="JACBZY010000001">
    <property type="protein sequence ID" value="NYG97393.1"/>
    <property type="molecule type" value="Genomic_DNA"/>
</dbReference>
<dbReference type="RefSeq" id="WP_179564003.1">
    <property type="nucleotide sequence ID" value="NZ_JACBZY010000001.1"/>
</dbReference>
<name>A0A852Y592_9MICO</name>
<dbReference type="GO" id="GO:0009231">
    <property type="term" value="P:riboflavin biosynthetic process"/>
    <property type="evidence" value="ECO:0007669"/>
    <property type="project" value="InterPro"/>
</dbReference>
<dbReference type="InterPro" id="IPR002734">
    <property type="entry name" value="RibDG_C"/>
</dbReference>
<evidence type="ECO:0000313" key="2">
    <source>
        <dbReference type="EMBL" id="NYG97393.1"/>
    </source>
</evidence>
<keyword evidence="3" id="KW-1185">Reference proteome</keyword>
<dbReference type="Proteomes" id="UP000553888">
    <property type="component" value="Unassembled WGS sequence"/>
</dbReference>
<evidence type="ECO:0000259" key="1">
    <source>
        <dbReference type="Pfam" id="PF01872"/>
    </source>
</evidence>
<dbReference type="SUPFAM" id="SSF53597">
    <property type="entry name" value="Dihydrofolate reductase-like"/>
    <property type="match status" value="1"/>
</dbReference>
<proteinExistence type="predicted"/>
<dbReference type="InterPro" id="IPR024072">
    <property type="entry name" value="DHFR-like_dom_sf"/>
</dbReference>
<comment type="caution">
    <text evidence="2">The sequence shown here is derived from an EMBL/GenBank/DDBJ whole genome shotgun (WGS) entry which is preliminary data.</text>
</comment>
<feature type="domain" description="Bacterial bifunctional deaminase-reductase C-terminal" evidence="1">
    <location>
        <begin position="5"/>
        <end position="182"/>
    </location>
</feature>
<protein>
    <submittedName>
        <fullName evidence="2">Dihydrofolate reductase</fullName>
    </submittedName>
</protein>
<sequence>MARISVTESVTLDGVMQGLGRADEDTRGGFDRGGWGDGYQDEASMRFMGEGMAEQGVMLFGRRTYDDVLGHWTAVTESNPFTEHLVNATKYVVSRSSHTQLAYPNSTLLAGDAVETVGRLKGEVDGAISIIGSGELVRALHAAGLVDEFTLQIHPIVLGAGTRLFADGDAERGAVARADLVLERSVVTSTGLIIAQYSVRR</sequence>
<evidence type="ECO:0000313" key="3">
    <source>
        <dbReference type="Proteomes" id="UP000553888"/>
    </source>
</evidence>
<organism evidence="2 3">
    <name type="scientific">Schumannella luteola</name>
    <dbReference type="NCBI Taxonomy" id="472059"/>
    <lineage>
        <taxon>Bacteria</taxon>
        <taxon>Bacillati</taxon>
        <taxon>Actinomycetota</taxon>
        <taxon>Actinomycetes</taxon>
        <taxon>Micrococcales</taxon>
        <taxon>Microbacteriaceae</taxon>
        <taxon>Schumannella</taxon>
    </lineage>
</organism>
<dbReference type="Pfam" id="PF01872">
    <property type="entry name" value="RibD_C"/>
    <property type="match status" value="1"/>
</dbReference>
<dbReference type="GO" id="GO:0008703">
    <property type="term" value="F:5-amino-6-(5-phosphoribosylamino)uracil reductase activity"/>
    <property type="evidence" value="ECO:0007669"/>
    <property type="project" value="InterPro"/>
</dbReference>
<dbReference type="AlphaFoldDB" id="A0A852Y592"/>
<gene>
    <name evidence="2" type="ORF">BJ979_000019</name>
</gene>
<reference evidence="2 3" key="1">
    <citation type="submission" date="2020-07" db="EMBL/GenBank/DDBJ databases">
        <title>Sequencing the genomes of 1000 actinobacteria strains.</title>
        <authorList>
            <person name="Klenk H.-P."/>
        </authorList>
    </citation>
    <scope>NUCLEOTIDE SEQUENCE [LARGE SCALE GENOMIC DNA]</scope>
    <source>
        <strain evidence="2 3">DSM 23141</strain>
    </source>
</reference>
<accession>A0A852Y592</accession>
<dbReference type="Gene3D" id="3.40.430.10">
    <property type="entry name" value="Dihydrofolate Reductase, subunit A"/>
    <property type="match status" value="1"/>
</dbReference>